<dbReference type="InterPro" id="IPR036104">
    <property type="entry name" value="BFN_sf"/>
</dbReference>
<name>A0ABV7LQQ0_9GAMM</name>
<reference evidence="4" key="1">
    <citation type="journal article" date="2019" name="Int. J. Syst. Evol. Microbiol.">
        <title>The Global Catalogue of Microorganisms (GCM) 10K type strain sequencing project: providing services to taxonomists for standard genome sequencing and annotation.</title>
        <authorList>
            <consortium name="The Broad Institute Genomics Platform"/>
            <consortium name="The Broad Institute Genome Sequencing Center for Infectious Disease"/>
            <person name="Wu L."/>
            <person name="Ma J."/>
        </authorList>
    </citation>
    <scope>NUCLEOTIDE SEQUENCE [LARGE SCALE GENOMIC DNA]</scope>
    <source>
        <strain evidence="4">CECT 7698</strain>
    </source>
</reference>
<accession>A0ABV7LQQ0</accession>
<proteinExistence type="predicted"/>
<comment type="caution">
    <text evidence="3">The sequence shown here is derived from an EMBL/GenBank/DDBJ whole genome shotgun (WGS) entry which is preliminary data.</text>
</comment>
<dbReference type="SUPFAM" id="SSF103256">
    <property type="entry name" value="Hypothetical protein TM0160"/>
    <property type="match status" value="1"/>
</dbReference>
<dbReference type="Pfam" id="PF02577">
    <property type="entry name" value="BFN_dom"/>
    <property type="match status" value="1"/>
</dbReference>
<dbReference type="Gene3D" id="3.10.690.10">
    <property type="entry name" value="Bifunctional nuclease domain"/>
    <property type="match status" value="1"/>
</dbReference>
<dbReference type="EMBL" id="JBHRUG010000027">
    <property type="protein sequence ID" value="MFC3284561.1"/>
    <property type="molecule type" value="Genomic_DNA"/>
</dbReference>
<dbReference type="InterPro" id="IPR036034">
    <property type="entry name" value="PDZ_sf"/>
</dbReference>
<keyword evidence="4" id="KW-1185">Reference proteome</keyword>
<dbReference type="Gene3D" id="2.30.42.10">
    <property type="match status" value="1"/>
</dbReference>
<gene>
    <name evidence="3" type="ORF">ACFOEV_13195</name>
</gene>
<sequence length="288" mass="31249">MSVPAIMRLSAPLLSGLLLFCWLDVAAGRELAADIDDMVEVEVATVAIAGPAGPPVVLLRRPGAQEVIPIFIGPIEAGAILRGLRGDQPRRPMTHELLSDVLDGVEVRLERIYVDAIVDNIFLGMLELRVEGRDNPVRIDSRPSDAIALALFSGATIHVAPQVLDAARRIEYEGLDEQVVTALGVTVISVTDDLRDALELPDRDGVLVSGVSGPAEQAGMEPGALLLEVNDQTPETPMKFLELVRRTPSDKEARLRYWQAGEVHELDLSTDIPTPRPRAEQEEPGIEM</sequence>
<dbReference type="InterPro" id="IPR003729">
    <property type="entry name" value="Bi_nuclease_dom"/>
</dbReference>
<feature type="domain" description="BFN" evidence="2">
    <location>
        <begin position="38"/>
        <end position="171"/>
    </location>
</feature>
<dbReference type="Pfam" id="PF17820">
    <property type="entry name" value="PDZ_6"/>
    <property type="match status" value="1"/>
</dbReference>
<dbReference type="RefSeq" id="WP_386774662.1">
    <property type="nucleotide sequence ID" value="NZ_JBHRUG010000027.1"/>
</dbReference>
<dbReference type="PROSITE" id="PS51658">
    <property type="entry name" value="BFN"/>
    <property type="match status" value="1"/>
</dbReference>
<evidence type="ECO:0000256" key="1">
    <source>
        <dbReference type="SAM" id="MobiDB-lite"/>
    </source>
</evidence>
<dbReference type="InterPro" id="IPR041489">
    <property type="entry name" value="PDZ_6"/>
</dbReference>
<evidence type="ECO:0000313" key="4">
    <source>
        <dbReference type="Proteomes" id="UP001595579"/>
    </source>
</evidence>
<feature type="region of interest" description="Disordered" evidence="1">
    <location>
        <begin position="269"/>
        <end position="288"/>
    </location>
</feature>
<protein>
    <submittedName>
        <fullName evidence="3">Bifunctional nuclease domain-containing protein</fullName>
    </submittedName>
</protein>
<dbReference type="SUPFAM" id="SSF50156">
    <property type="entry name" value="PDZ domain-like"/>
    <property type="match status" value="1"/>
</dbReference>
<dbReference type="Proteomes" id="UP001595579">
    <property type="component" value="Unassembled WGS sequence"/>
</dbReference>
<organism evidence="3 4">
    <name type="scientific">Litchfieldella rifensis</name>
    <dbReference type="NCBI Taxonomy" id="762643"/>
    <lineage>
        <taxon>Bacteria</taxon>
        <taxon>Pseudomonadati</taxon>
        <taxon>Pseudomonadota</taxon>
        <taxon>Gammaproteobacteria</taxon>
        <taxon>Oceanospirillales</taxon>
        <taxon>Halomonadaceae</taxon>
        <taxon>Litchfieldella</taxon>
    </lineage>
</organism>
<evidence type="ECO:0000259" key="2">
    <source>
        <dbReference type="PROSITE" id="PS51658"/>
    </source>
</evidence>
<evidence type="ECO:0000313" key="3">
    <source>
        <dbReference type="EMBL" id="MFC3284561.1"/>
    </source>
</evidence>